<proteinExistence type="predicted"/>
<reference evidence="1 2" key="1">
    <citation type="submission" date="2019-10" db="EMBL/GenBank/DDBJ databases">
        <title>Draft Genome Sequence of Cytophagaceae sp. SJW1-29.</title>
        <authorList>
            <person name="Choi A."/>
        </authorList>
    </citation>
    <scope>NUCLEOTIDE SEQUENCE [LARGE SCALE GENOMIC DNA]</scope>
    <source>
        <strain evidence="1 2">SJW1-29</strain>
    </source>
</reference>
<sequence>MKIEGFIKYLNDPKQLNRLYQEQGLNTESEALLIYMREALSLESEIAIFEIEETEDDLFFEKGGMNYIQFFPIDYAVELIESDLNLKGKGFSDQEIAERLLEYRIKDA</sequence>
<dbReference type="Proteomes" id="UP000479293">
    <property type="component" value="Unassembled WGS sequence"/>
</dbReference>
<keyword evidence="2" id="KW-1185">Reference proteome</keyword>
<evidence type="ECO:0000313" key="1">
    <source>
        <dbReference type="EMBL" id="MPR31924.1"/>
    </source>
</evidence>
<organism evidence="1 2">
    <name type="scientific">Salmonirosea aquatica</name>
    <dbReference type="NCBI Taxonomy" id="2654236"/>
    <lineage>
        <taxon>Bacteria</taxon>
        <taxon>Pseudomonadati</taxon>
        <taxon>Bacteroidota</taxon>
        <taxon>Cytophagia</taxon>
        <taxon>Cytophagales</taxon>
        <taxon>Spirosomataceae</taxon>
        <taxon>Salmonirosea</taxon>
    </lineage>
</organism>
<gene>
    <name evidence="1" type="ORF">GBK04_00810</name>
</gene>
<protein>
    <submittedName>
        <fullName evidence="1">Uncharacterized protein</fullName>
    </submittedName>
</protein>
<dbReference type="AlphaFoldDB" id="A0A7C9F6V4"/>
<evidence type="ECO:0000313" key="2">
    <source>
        <dbReference type="Proteomes" id="UP000479293"/>
    </source>
</evidence>
<comment type="caution">
    <text evidence="1">The sequence shown here is derived from an EMBL/GenBank/DDBJ whole genome shotgun (WGS) entry which is preliminary data.</text>
</comment>
<name>A0A7C9F6V4_9BACT</name>
<accession>A0A7C9F6V4</accession>
<dbReference type="RefSeq" id="WP_152756020.1">
    <property type="nucleotide sequence ID" value="NZ_WHLY01000001.1"/>
</dbReference>
<dbReference type="EMBL" id="WHLY01000001">
    <property type="protein sequence ID" value="MPR31924.1"/>
    <property type="molecule type" value="Genomic_DNA"/>
</dbReference>